<dbReference type="Pfam" id="PF02230">
    <property type="entry name" value="Abhydrolase_2"/>
    <property type="match status" value="1"/>
</dbReference>
<gene>
    <name evidence="3" type="ORF">TPAR_07310</name>
</gene>
<dbReference type="InterPro" id="IPR003140">
    <property type="entry name" value="PLipase/COase/thioEstase"/>
</dbReference>
<evidence type="ECO:0000313" key="4">
    <source>
        <dbReference type="Proteomes" id="UP000237481"/>
    </source>
</evidence>
<dbReference type="GO" id="GO:0008474">
    <property type="term" value="F:palmitoyl-(protein) hydrolase activity"/>
    <property type="evidence" value="ECO:0007669"/>
    <property type="project" value="TreeGrafter"/>
</dbReference>
<sequence>MDESQSRGQKGLSLSPFVIEPSSRHTHSLILLHGLGSNGERFGKELLETGVCSNGRKLTDILPGARCIFPTLRRRRSTTLNQLRGLEESTREILELIDQESGKVPRGNIILGGLSQGCAMALVCLLAIDFSVGGFVGMSGWLPCRNEIEELVKADDKGDSEDDPFGSDDDVLSLHLVIMSVKRRIRRSES</sequence>
<reference evidence="3 4" key="1">
    <citation type="submission" date="2018-01" db="EMBL/GenBank/DDBJ databases">
        <title>Harnessing the power of phylogenomics to disentangle the directionality and signatures of interkingdom host jumping in the parasitic fungal genus Tolypocladium.</title>
        <authorList>
            <person name="Quandt C.A."/>
            <person name="Patterson W."/>
            <person name="Spatafora J.W."/>
        </authorList>
    </citation>
    <scope>NUCLEOTIDE SEQUENCE [LARGE SCALE GENOMIC DNA]</scope>
    <source>
        <strain evidence="3 4">NRBC 100945</strain>
    </source>
</reference>
<dbReference type="PANTHER" id="PTHR10655">
    <property type="entry name" value="LYSOPHOSPHOLIPASE-RELATED"/>
    <property type="match status" value="1"/>
</dbReference>
<proteinExistence type="inferred from homology"/>
<evidence type="ECO:0000313" key="3">
    <source>
        <dbReference type="EMBL" id="POR32484.1"/>
    </source>
</evidence>
<accession>A0A2S4KQL9</accession>
<dbReference type="PANTHER" id="PTHR10655:SF63">
    <property type="entry name" value="PHOSPHOLIPASE_CARBOXYLESTERASE_THIOESTERASE DOMAIN-CONTAINING PROTEIN"/>
    <property type="match status" value="1"/>
</dbReference>
<dbReference type="Gene3D" id="3.40.50.1820">
    <property type="entry name" value="alpha/beta hydrolase"/>
    <property type="match status" value="1"/>
</dbReference>
<name>A0A2S4KQL9_9HYPO</name>
<dbReference type="SUPFAM" id="SSF53474">
    <property type="entry name" value="alpha/beta-Hydrolases"/>
    <property type="match status" value="1"/>
</dbReference>
<dbReference type="OrthoDB" id="2418081at2759"/>
<dbReference type="Proteomes" id="UP000237481">
    <property type="component" value="Unassembled WGS sequence"/>
</dbReference>
<dbReference type="STRING" id="94208.A0A2S4KQL9"/>
<comment type="caution">
    <text evidence="3">The sequence shown here is derived from an EMBL/GenBank/DDBJ whole genome shotgun (WGS) entry which is preliminary data.</text>
</comment>
<dbReference type="AlphaFoldDB" id="A0A2S4KQL9"/>
<feature type="domain" description="Phospholipase/carboxylesterase/thioesterase" evidence="2">
    <location>
        <begin position="16"/>
        <end position="179"/>
    </location>
</feature>
<protein>
    <recommendedName>
        <fullName evidence="2">Phospholipase/carboxylesterase/thioesterase domain-containing protein</fullName>
    </recommendedName>
</protein>
<dbReference type="GO" id="GO:0005737">
    <property type="term" value="C:cytoplasm"/>
    <property type="evidence" value="ECO:0007669"/>
    <property type="project" value="TreeGrafter"/>
</dbReference>
<comment type="similarity">
    <text evidence="1">Belongs to the AB hydrolase superfamily. AB hydrolase 2 family.</text>
</comment>
<dbReference type="EMBL" id="PKSG01000844">
    <property type="protein sequence ID" value="POR32484.1"/>
    <property type="molecule type" value="Genomic_DNA"/>
</dbReference>
<dbReference type="InterPro" id="IPR029058">
    <property type="entry name" value="AB_hydrolase_fold"/>
</dbReference>
<evidence type="ECO:0000256" key="1">
    <source>
        <dbReference type="ARBA" id="ARBA00006499"/>
    </source>
</evidence>
<dbReference type="InterPro" id="IPR050565">
    <property type="entry name" value="LYPA1-2/EST-like"/>
</dbReference>
<evidence type="ECO:0000259" key="2">
    <source>
        <dbReference type="Pfam" id="PF02230"/>
    </source>
</evidence>
<dbReference type="GO" id="GO:0052689">
    <property type="term" value="F:carboxylic ester hydrolase activity"/>
    <property type="evidence" value="ECO:0007669"/>
    <property type="project" value="TreeGrafter"/>
</dbReference>
<organism evidence="3 4">
    <name type="scientific">Tolypocladium paradoxum</name>
    <dbReference type="NCBI Taxonomy" id="94208"/>
    <lineage>
        <taxon>Eukaryota</taxon>
        <taxon>Fungi</taxon>
        <taxon>Dikarya</taxon>
        <taxon>Ascomycota</taxon>
        <taxon>Pezizomycotina</taxon>
        <taxon>Sordariomycetes</taxon>
        <taxon>Hypocreomycetidae</taxon>
        <taxon>Hypocreales</taxon>
        <taxon>Ophiocordycipitaceae</taxon>
        <taxon>Tolypocladium</taxon>
    </lineage>
</organism>
<keyword evidence="4" id="KW-1185">Reference proteome</keyword>